<organism evidence="5 6">
    <name type="scientific">Cnuibacter physcomitrellae</name>
    <dbReference type="NCBI Taxonomy" id="1619308"/>
    <lineage>
        <taxon>Bacteria</taxon>
        <taxon>Bacillati</taxon>
        <taxon>Actinomycetota</taxon>
        <taxon>Actinomycetes</taxon>
        <taxon>Micrococcales</taxon>
        <taxon>Microbacteriaceae</taxon>
        <taxon>Cnuibacter</taxon>
    </lineage>
</organism>
<gene>
    <name evidence="5" type="ORF">B5808_00435</name>
</gene>
<dbReference type="PANTHER" id="PTHR33164:SF103">
    <property type="entry name" value="REGULATORY PROTEIN MARR"/>
    <property type="match status" value="1"/>
</dbReference>
<feature type="domain" description="HTH marR-type" evidence="4">
    <location>
        <begin position="13"/>
        <end position="150"/>
    </location>
</feature>
<dbReference type="Pfam" id="PF12802">
    <property type="entry name" value="MarR_2"/>
    <property type="match status" value="1"/>
</dbReference>
<dbReference type="PROSITE" id="PS50995">
    <property type="entry name" value="HTH_MARR_2"/>
    <property type="match status" value="1"/>
</dbReference>
<dbReference type="InterPro" id="IPR023187">
    <property type="entry name" value="Tscrpt_reg_MarR-type_CS"/>
</dbReference>
<evidence type="ECO:0000313" key="5">
    <source>
        <dbReference type="EMBL" id="ARJ03868.1"/>
    </source>
</evidence>
<evidence type="ECO:0000259" key="4">
    <source>
        <dbReference type="PROSITE" id="PS50995"/>
    </source>
</evidence>
<dbReference type="InterPro" id="IPR039422">
    <property type="entry name" value="MarR/SlyA-like"/>
</dbReference>
<keyword evidence="1" id="KW-0805">Transcription regulation</keyword>
<evidence type="ECO:0000256" key="2">
    <source>
        <dbReference type="ARBA" id="ARBA00023125"/>
    </source>
</evidence>
<dbReference type="Proteomes" id="UP000192775">
    <property type="component" value="Chromosome"/>
</dbReference>
<protein>
    <recommendedName>
        <fullName evidence="4">HTH marR-type domain-containing protein</fullName>
    </recommendedName>
</protein>
<sequence length="156" mass="16837">MGSMDDDAGSQDWADLADLVLTLAREIQGPGYRDRRIVPLTSAEAAVMRFVDRNPGSTLGEVASATGFQRSNLSTLVSSLAGRGLVEKRAGSADGRVIELHPTREAGENLARLRAEWTDLLADAAQRSQISSTTDETIELLGRLLEGVASRRRDSR</sequence>
<dbReference type="PROSITE" id="PS01117">
    <property type="entry name" value="HTH_MARR_1"/>
    <property type="match status" value="1"/>
</dbReference>
<reference evidence="5 6" key="1">
    <citation type="submission" date="2017-04" db="EMBL/GenBank/DDBJ databases">
        <authorList>
            <person name="Afonso C.L."/>
            <person name="Miller P.J."/>
            <person name="Scott M.A."/>
            <person name="Spackman E."/>
            <person name="Goraichik I."/>
            <person name="Dimitrov K.M."/>
            <person name="Suarez D.L."/>
            <person name="Swayne D.E."/>
        </authorList>
    </citation>
    <scope>NUCLEOTIDE SEQUENCE [LARGE SCALE GENOMIC DNA]</scope>
    <source>
        <strain evidence="6">XA(T)</strain>
    </source>
</reference>
<dbReference type="KEGG" id="cphy:B5808_00435"/>
<dbReference type="InterPro" id="IPR036390">
    <property type="entry name" value="WH_DNA-bd_sf"/>
</dbReference>
<dbReference type="SUPFAM" id="SSF46785">
    <property type="entry name" value="Winged helix' DNA-binding domain"/>
    <property type="match status" value="1"/>
</dbReference>
<dbReference type="InterPro" id="IPR036388">
    <property type="entry name" value="WH-like_DNA-bd_sf"/>
</dbReference>
<dbReference type="InterPro" id="IPR000835">
    <property type="entry name" value="HTH_MarR-typ"/>
</dbReference>
<keyword evidence="6" id="KW-1185">Reference proteome</keyword>
<dbReference type="PANTHER" id="PTHR33164">
    <property type="entry name" value="TRANSCRIPTIONAL REGULATOR, MARR FAMILY"/>
    <property type="match status" value="1"/>
</dbReference>
<dbReference type="EMBL" id="CP020715">
    <property type="protein sequence ID" value="ARJ03868.1"/>
    <property type="molecule type" value="Genomic_DNA"/>
</dbReference>
<dbReference type="STRING" id="1619308.B5808_00435"/>
<dbReference type="AlphaFoldDB" id="A0A1X9LHX4"/>
<proteinExistence type="predicted"/>
<dbReference type="Gene3D" id="1.10.10.10">
    <property type="entry name" value="Winged helix-like DNA-binding domain superfamily/Winged helix DNA-binding domain"/>
    <property type="match status" value="1"/>
</dbReference>
<keyword evidence="3" id="KW-0804">Transcription</keyword>
<accession>A0A1X9LHX4</accession>
<dbReference type="GO" id="GO:0003677">
    <property type="term" value="F:DNA binding"/>
    <property type="evidence" value="ECO:0007669"/>
    <property type="project" value="UniProtKB-KW"/>
</dbReference>
<evidence type="ECO:0000256" key="3">
    <source>
        <dbReference type="ARBA" id="ARBA00023163"/>
    </source>
</evidence>
<keyword evidence="2" id="KW-0238">DNA-binding</keyword>
<evidence type="ECO:0000256" key="1">
    <source>
        <dbReference type="ARBA" id="ARBA00023015"/>
    </source>
</evidence>
<dbReference type="GO" id="GO:0006950">
    <property type="term" value="P:response to stress"/>
    <property type="evidence" value="ECO:0007669"/>
    <property type="project" value="TreeGrafter"/>
</dbReference>
<name>A0A1X9LHX4_9MICO</name>
<dbReference type="GO" id="GO:0003700">
    <property type="term" value="F:DNA-binding transcription factor activity"/>
    <property type="evidence" value="ECO:0007669"/>
    <property type="project" value="InterPro"/>
</dbReference>
<dbReference type="SMART" id="SM00347">
    <property type="entry name" value="HTH_MARR"/>
    <property type="match status" value="1"/>
</dbReference>
<evidence type="ECO:0000313" key="6">
    <source>
        <dbReference type="Proteomes" id="UP000192775"/>
    </source>
</evidence>